<dbReference type="Pfam" id="PF07715">
    <property type="entry name" value="Plug"/>
    <property type="match status" value="1"/>
</dbReference>
<evidence type="ECO:0000256" key="4">
    <source>
        <dbReference type="ARBA" id="ARBA00022692"/>
    </source>
</evidence>
<keyword evidence="4 7" id="KW-0812">Transmembrane</keyword>
<dbReference type="RefSeq" id="WP_135104229.1">
    <property type="nucleotide sequence ID" value="NZ_JADGKW010000001.1"/>
</dbReference>
<protein>
    <submittedName>
        <fullName evidence="9">TonB-dependent receptor</fullName>
    </submittedName>
</protein>
<evidence type="ECO:0000256" key="5">
    <source>
        <dbReference type="ARBA" id="ARBA00023136"/>
    </source>
</evidence>
<keyword evidence="3 7" id="KW-1134">Transmembrane beta strand</keyword>
<feature type="domain" description="TonB-dependent receptor plug" evidence="8">
    <location>
        <begin position="129"/>
        <end position="235"/>
    </location>
</feature>
<keyword evidence="5 7" id="KW-0472">Membrane</keyword>
<dbReference type="SUPFAM" id="SSF56935">
    <property type="entry name" value="Porins"/>
    <property type="match status" value="1"/>
</dbReference>
<dbReference type="Pfam" id="PF13715">
    <property type="entry name" value="CarbopepD_reg_2"/>
    <property type="match status" value="1"/>
</dbReference>
<keyword evidence="6 7" id="KW-0998">Cell outer membrane</keyword>
<accession>A0A4Y9IU02</accession>
<dbReference type="AlphaFoldDB" id="A0A4Y9IU02"/>
<dbReference type="NCBIfam" id="TIGR04057">
    <property type="entry name" value="SusC_RagA_signa"/>
    <property type="match status" value="1"/>
</dbReference>
<dbReference type="EMBL" id="SPPK01000001">
    <property type="protein sequence ID" value="TFU91214.1"/>
    <property type="molecule type" value="Genomic_DNA"/>
</dbReference>
<sequence length="1063" mass="118883">MKNTFLYKPTSLTKSKSFLVILLLGILYSLPTLAQQKGRTINGKVLDETQEALIGVSVVQKNTTNATVTNTDGEFNIELTSGEQVLIISYIGMETQQIDVSNKNNIQIILKENNKRLDEVVVIGYGVQKKRDLTGSISQVKAEDLIATAPTTIQEALRGKVAGMMVAGADLNTDPMIRIRGNRSIEATNDPLFVIDGIPSASGVSVINPSDVASIEVLKDASATAIYGSRGANGVILVTTKKGEEGKVNVEYNGYVTIGKIDNMRKVRNAAEYIEYLREADRKYIYDGQGGYTLDPTSAYPSMTPNWEYDQKMEYITRDQSGYVLESVRKAWESGTYNPSMLRGFNWQMAGYRDEAISQNHNISIRGGSKDTKIFLSGSFMDNQGITPRSFRTRYTLRMNVDQKLGKHINMGATTNFAYWEYFNGTGVGGNWNPLGTPYYTPGGSGDYGNGGDVTKNGDPALGLVPHPTGEGMLWNPFYDFTGNQGKTKRNQIDATLYAQITLDNGLSYRANFGTNYYSGQEQAFYASASTQQGFGHARANQNLEFKRSWTFENILSYNKTFGQHSLNLTGVQSVEKSIDEPVTASGVGLPIESQWYYNLGTASTQSATSGYTQWSMMSWMGRAIYGFKDNRYMLTASIRSDGSSRLAEGHKWVAFPSASFAWRISDEAFIKNNIPVVSNLKLRLGYGKTGNSAVNPYQTIGQISSSRYTWGEIGAIGYAPNSLSNPLLTWETTGQYNLGVDFGILRGRISGSVDVYKQNTKDLLMFRALPEVSGFGQILSNIGETENQGIEVAISTVNVETKDFKWNTSLQFSMNKEKIVKLASGLEKDVANMWFVGHPVDTYYDYVNTKNVWGYSKEDMEEMAKFNANGHSYKPGDLRFVDLDRNYKIDEKDRDFRGQKMPKWNLGMGNNFYYKNFDLYIFMYGMFGHTIYSDPGVGHDGRMNTRVVNYWTPENTQSSFRKPTKGDADQPHREAYWYNKGDFVRISDITLGYTLPASLTRIVGVEKARFYAQLQNPFTFTSYPNNDPEGSVKATRDYARKHESYSEPTTLRNYMFGVNLTF</sequence>
<dbReference type="InterPro" id="IPR023997">
    <property type="entry name" value="TonB-dep_OMP_SusC/RagA_CS"/>
</dbReference>
<dbReference type="OrthoDB" id="9768177at2"/>
<dbReference type="PROSITE" id="PS52016">
    <property type="entry name" value="TONB_DEPENDENT_REC_3"/>
    <property type="match status" value="1"/>
</dbReference>
<evidence type="ECO:0000256" key="1">
    <source>
        <dbReference type="ARBA" id="ARBA00004571"/>
    </source>
</evidence>
<dbReference type="InterPro" id="IPR023996">
    <property type="entry name" value="TonB-dep_OMP_SusC/RagA"/>
</dbReference>
<dbReference type="InterPro" id="IPR039426">
    <property type="entry name" value="TonB-dep_rcpt-like"/>
</dbReference>
<reference evidence="9 10" key="1">
    <citation type="submission" date="2019-03" db="EMBL/GenBank/DDBJ databases">
        <title>Diversity of the mouse oral microbiome.</title>
        <authorList>
            <person name="Joseph S."/>
            <person name="Aduse-Opoku J."/>
            <person name="Curtis M."/>
            <person name="Wade W."/>
            <person name="Hashim A."/>
        </authorList>
    </citation>
    <scope>NUCLEOTIDE SEQUENCE [LARGE SCALE GENOMIC DNA]</scope>
    <source>
        <strain evidence="9 10">P11</strain>
    </source>
</reference>
<dbReference type="InterPro" id="IPR036942">
    <property type="entry name" value="Beta-barrel_TonB_sf"/>
</dbReference>
<dbReference type="InterPro" id="IPR008969">
    <property type="entry name" value="CarboxyPept-like_regulatory"/>
</dbReference>
<dbReference type="Gene3D" id="2.60.40.1120">
    <property type="entry name" value="Carboxypeptidase-like, regulatory domain"/>
    <property type="match status" value="1"/>
</dbReference>
<dbReference type="InterPro" id="IPR012910">
    <property type="entry name" value="Plug_dom"/>
</dbReference>
<dbReference type="SUPFAM" id="SSF49464">
    <property type="entry name" value="Carboxypeptidase regulatory domain-like"/>
    <property type="match status" value="1"/>
</dbReference>
<evidence type="ECO:0000256" key="2">
    <source>
        <dbReference type="ARBA" id="ARBA00022448"/>
    </source>
</evidence>
<evidence type="ECO:0000256" key="3">
    <source>
        <dbReference type="ARBA" id="ARBA00022452"/>
    </source>
</evidence>
<comment type="subcellular location">
    <subcellularLocation>
        <location evidence="1 7">Cell outer membrane</location>
        <topology evidence="1 7">Multi-pass membrane protein</topology>
    </subcellularLocation>
</comment>
<dbReference type="Gene3D" id="2.40.170.20">
    <property type="entry name" value="TonB-dependent receptor, beta-barrel domain"/>
    <property type="match status" value="1"/>
</dbReference>
<dbReference type="InterPro" id="IPR037066">
    <property type="entry name" value="Plug_dom_sf"/>
</dbReference>
<keyword evidence="2 7" id="KW-0813">Transport</keyword>
<dbReference type="GO" id="GO:0009279">
    <property type="term" value="C:cell outer membrane"/>
    <property type="evidence" value="ECO:0007669"/>
    <property type="project" value="UniProtKB-SubCell"/>
</dbReference>
<evidence type="ECO:0000256" key="6">
    <source>
        <dbReference type="ARBA" id="ARBA00023237"/>
    </source>
</evidence>
<dbReference type="Proteomes" id="UP000298285">
    <property type="component" value="Unassembled WGS sequence"/>
</dbReference>
<evidence type="ECO:0000313" key="9">
    <source>
        <dbReference type="EMBL" id="TFU91214.1"/>
    </source>
</evidence>
<keyword evidence="9" id="KW-0675">Receptor</keyword>
<evidence type="ECO:0000259" key="8">
    <source>
        <dbReference type="Pfam" id="PF07715"/>
    </source>
</evidence>
<name>A0A4Y9IU02_9BACT</name>
<evidence type="ECO:0000256" key="7">
    <source>
        <dbReference type="PROSITE-ProRule" id="PRU01360"/>
    </source>
</evidence>
<evidence type="ECO:0000313" key="10">
    <source>
        <dbReference type="Proteomes" id="UP000298285"/>
    </source>
</evidence>
<organism evidence="9 10">
    <name type="scientific">Dysgonomonas mossii</name>
    <dbReference type="NCBI Taxonomy" id="163665"/>
    <lineage>
        <taxon>Bacteria</taxon>
        <taxon>Pseudomonadati</taxon>
        <taxon>Bacteroidota</taxon>
        <taxon>Bacteroidia</taxon>
        <taxon>Bacteroidales</taxon>
        <taxon>Dysgonomonadaceae</taxon>
        <taxon>Dysgonomonas</taxon>
    </lineage>
</organism>
<proteinExistence type="inferred from homology"/>
<comment type="caution">
    <text evidence="9">The sequence shown here is derived from an EMBL/GenBank/DDBJ whole genome shotgun (WGS) entry which is preliminary data.</text>
</comment>
<dbReference type="Gene3D" id="2.170.130.10">
    <property type="entry name" value="TonB-dependent receptor, plug domain"/>
    <property type="match status" value="1"/>
</dbReference>
<dbReference type="NCBIfam" id="TIGR04056">
    <property type="entry name" value="OMP_RagA_SusC"/>
    <property type="match status" value="1"/>
</dbReference>
<comment type="similarity">
    <text evidence="7">Belongs to the TonB-dependent receptor family.</text>
</comment>
<gene>
    <name evidence="9" type="ORF">E4T88_04310</name>
</gene>